<accession>A0A8C2HDK0</accession>
<keyword evidence="1" id="KW-0175">Coiled coil</keyword>
<organism evidence="5 6">
    <name type="scientific">Cyprinus carpio</name>
    <name type="common">Common carp</name>
    <dbReference type="NCBI Taxonomy" id="7962"/>
    <lineage>
        <taxon>Eukaryota</taxon>
        <taxon>Metazoa</taxon>
        <taxon>Chordata</taxon>
        <taxon>Craniata</taxon>
        <taxon>Vertebrata</taxon>
        <taxon>Euteleostomi</taxon>
        <taxon>Actinopterygii</taxon>
        <taxon>Neopterygii</taxon>
        <taxon>Teleostei</taxon>
        <taxon>Ostariophysi</taxon>
        <taxon>Cypriniformes</taxon>
        <taxon>Cyprinidae</taxon>
        <taxon>Cyprininae</taxon>
        <taxon>Cyprinus</taxon>
    </lineage>
</organism>
<dbReference type="PROSITE" id="PS50003">
    <property type="entry name" value="PH_DOMAIN"/>
    <property type="match status" value="1"/>
</dbReference>
<feature type="coiled-coil region" evidence="1">
    <location>
        <begin position="285"/>
        <end position="389"/>
    </location>
</feature>
<evidence type="ECO:0000256" key="1">
    <source>
        <dbReference type="SAM" id="Coils"/>
    </source>
</evidence>
<evidence type="ECO:0000313" key="5">
    <source>
        <dbReference type="Ensembl" id="ENSCCRP00020035339.1"/>
    </source>
</evidence>
<feature type="transmembrane region" description="Helical" evidence="3">
    <location>
        <begin position="119"/>
        <end position="141"/>
    </location>
</feature>
<dbReference type="PANTHER" id="PTHR14383:SF1">
    <property type="entry name" value="PLECKSTRIN HOMOLOGY DOMAIN-CONTAINING FAMILY D MEMBER 1"/>
    <property type="match status" value="1"/>
</dbReference>
<dbReference type="AlphaFoldDB" id="A0A8C2HDK0"/>
<sequence length="484" mass="57006">MFSSSKPSLLSPWTSMDQADSDALDISTKVQLHGVLWKRPFGRPSAKWSRRFFIIKDSFLLYYAENEKKSFETNRYFNIHPKGVIPLGGCIVEPREDQGMPFAMVINHEDFTVKTFSSILFYSILFYSILLYYILLLFFFVNAQLGEAMIESLEAQGLQLAKEKQEYVDKLMEETEELCLQREQKEELERLNQLLEEEKLKFEEVVQDLRAEQDQLYERHFIMKFWLVIIHEVKKKMFHNKSLTLSLQELSQEKKRTLELLRDRGQDVAETGSDRRASLDSQNPEVQLQGNLQQIEERMRGLLKEKEQAEERLKENEKRAKVLQEEREFYSSQAQALQQSLTQLTADKQHTEEELKAEMESRVELERRLKLAEEALQDLEQGLNAIEHTHERDERMKGDVSHLRMFFEECICVAEIEAKLPSIMKNAVYLHKAAARRIKSCRIQRRASRQHWCKCYTSVHVCTHDVIESLRLSKDHSWSITEIS</sequence>
<dbReference type="Pfam" id="PF00169">
    <property type="entry name" value="PH"/>
    <property type="match status" value="1"/>
</dbReference>
<dbReference type="Gene3D" id="2.30.29.30">
    <property type="entry name" value="Pleckstrin-homology domain (PH domain)/Phosphotyrosine-binding domain (PTB)"/>
    <property type="match status" value="1"/>
</dbReference>
<name>A0A8C2HDK0_CYPCA</name>
<dbReference type="InterPro" id="IPR001849">
    <property type="entry name" value="PH_domain"/>
</dbReference>
<proteinExistence type="predicted"/>
<dbReference type="SUPFAM" id="SSF50729">
    <property type="entry name" value="PH domain-like"/>
    <property type="match status" value="1"/>
</dbReference>
<reference evidence="5" key="1">
    <citation type="submission" date="2025-08" db="UniProtKB">
        <authorList>
            <consortium name="Ensembl"/>
        </authorList>
    </citation>
    <scope>IDENTIFICATION</scope>
</reference>
<feature type="domain" description="PH" evidence="4">
    <location>
        <begin position="29"/>
        <end position="176"/>
    </location>
</feature>
<evidence type="ECO:0000259" key="4">
    <source>
        <dbReference type="PROSITE" id="PS50003"/>
    </source>
</evidence>
<evidence type="ECO:0000256" key="2">
    <source>
        <dbReference type="SAM" id="MobiDB-lite"/>
    </source>
</evidence>
<dbReference type="SMART" id="SM00233">
    <property type="entry name" value="PH"/>
    <property type="match status" value="1"/>
</dbReference>
<dbReference type="Ensembl" id="ENSCCRT00020038595.1">
    <property type="protein sequence ID" value="ENSCCRP00020035339.1"/>
    <property type="gene ID" value="ENSCCRG00020015847.1"/>
</dbReference>
<feature type="region of interest" description="Disordered" evidence="2">
    <location>
        <begin position="264"/>
        <end position="283"/>
    </location>
</feature>
<protein>
    <submittedName>
        <fullName evidence="5">Pleckstrin homology and coiled-coil domain containing D1</fullName>
    </submittedName>
</protein>
<dbReference type="InterPro" id="IPR011993">
    <property type="entry name" value="PH-like_dom_sf"/>
</dbReference>
<evidence type="ECO:0000313" key="6">
    <source>
        <dbReference type="Proteomes" id="UP000694701"/>
    </source>
</evidence>
<dbReference type="PANTHER" id="PTHR14383">
    <property type="entry name" value="SWAP-70 RECOMBINASE"/>
    <property type="match status" value="1"/>
</dbReference>
<evidence type="ECO:0000256" key="3">
    <source>
        <dbReference type="SAM" id="Phobius"/>
    </source>
</evidence>
<keyword evidence="3" id="KW-1133">Transmembrane helix</keyword>
<keyword evidence="3" id="KW-0472">Membrane</keyword>
<feature type="coiled-coil region" evidence="1">
    <location>
        <begin position="150"/>
        <end position="215"/>
    </location>
</feature>
<keyword evidence="3" id="KW-0812">Transmembrane</keyword>
<dbReference type="Proteomes" id="UP000694701">
    <property type="component" value="Unplaced"/>
</dbReference>
<feature type="compositionally biased region" description="Basic and acidic residues" evidence="2">
    <location>
        <begin position="264"/>
        <end position="278"/>
    </location>
</feature>